<dbReference type="RefSeq" id="WP_283443749.1">
    <property type="nucleotide sequence ID" value="NZ_FXUL01000015.1"/>
</dbReference>
<evidence type="ECO:0008006" key="3">
    <source>
        <dbReference type="Google" id="ProtNLM"/>
    </source>
</evidence>
<sequence>MNISQERKEFAERLQSALRQARQPADSPTALARGFNSHFPGRAITVHAARKWLMAESIPTQDKLRSLAQWLQVPAEWLRFGGLATGGGKEGQAPVDKTLGAMLAAMSREDLKLVEALHALEADERRLVRELIQLFFRTQERALQEAASA</sequence>
<comment type="caution">
    <text evidence="1">The sequence shown here is derived from an EMBL/GenBank/DDBJ whole genome shotgun (WGS) entry which is preliminary data.</text>
</comment>
<gene>
    <name evidence="1" type="ORF">SAMN06295970_115136</name>
</gene>
<dbReference type="Gene3D" id="1.10.260.40">
    <property type="entry name" value="lambda repressor-like DNA-binding domains"/>
    <property type="match status" value="1"/>
</dbReference>
<keyword evidence="2" id="KW-1185">Reference proteome</keyword>
<evidence type="ECO:0000313" key="1">
    <source>
        <dbReference type="EMBL" id="SMP70078.1"/>
    </source>
</evidence>
<name>A0ABY1QFW8_9BURK</name>
<reference evidence="1 2" key="1">
    <citation type="submission" date="2017-05" db="EMBL/GenBank/DDBJ databases">
        <authorList>
            <person name="Varghese N."/>
            <person name="Submissions S."/>
        </authorList>
    </citation>
    <scope>NUCLEOTIDE SEQUENCE [LARGE SCALE GENOMIC DNA]</scope>
    <source>
        <strain evidence="1 2">DSM 26001</strain>
    </source>
</reference>
<organism evidence="1 2">
    <name type="scientific">Noviherbaspirillum suwonense</name>
    <dbReference type="NCBI Taxonomy" id="1224511"/>
    <lineage>
        <taxon>Bacteria</taxon>
        <taxon>Pseudomonadati</taxon>
        <taxon>Pseudomonadota</taxon>
        <taxon>Betaproteobacteria</taxon>
        <taxon>Burkholderiales</taxon>
        <taxon>Oxalobacteraceae</taxon>
        <taxon>Noviherbaspirillum</taxon>
    </lineage>
</organism>
<dbReference type="Proteomes" id="UP001158049">
    <property type="component" value="Unassembled WGS sequence"/>
</dbReference>
<dbReference type="InterPro" id="IPR010982">
    <property type="entry name" value="Lambda_DNA-bd_dom_sf"/>
</dbReference>
<accession>A0ABY1QFW8</accession>
<evidence type="ECO:0000313" key="2">
    <source>
        <dbReference type="Proteomes" id="UP001158049"/>
    </source>
</evidence>
<protein>
    <recommendedName>
        <fullName evidence="3">Transcriptional regulator</fullName>
    </recommendedName>
</protein>
<proteinExistence type="predicted"/>
<dbReference type="EMBL" id="FXUL01000015">
    <property type="protein sequence ID" value="SMP70078.1"/>
    <property type="molecule type" value="Genomic_DNA"/>
</dbReference>